<organism evidence="1 2">
    <name type="scientific">Rangifer tarandus platyrhynchus</name>
    <name type="common">Svalbard reindeer</name>
    <dbReference type="NCBI Taxonomy" id="3082113"/>
    <lineage>
        <taxon>Eukaryota</taxon>
        <taxon>Metazoa</taxon>
        <taxon>Chordata</taxon>
        <taxon>Craniata</taxon>
        <taxon>Vertebrata</taxon>
        <taxon>Euteleostomi</taxon>
        <taxon>Mammalia</taxon>
        <taxon>Eutheria</taxon>
        <taxon>Laurasiatheria</taxon>
        <taxon>Artiodactyla</taxon>
        <taxon>Ruminantia</taxon>
        <taxon>Pecora</taxon>
        <taxon>Cervidae</taxon>
        <taxon>Odocoileinae</taxon>
        <taxon>Rangifer</taxon>
    </lineage>
</organism>
<name>A0ACB0EGM2_RANTA</name>
<accession>A0ACB0EGM2</accession>
<reference evidence="1" key="1">
    <citation type="submission" date="2023-05" db="EMBL/GenBank/DDBJ databases">
        <authorList>
            <consortium name="ELIXIR-Norway"/>
        </authorList>
    </citation>
    <scope>NUCLEOTIDE SEQUENCE</scope>
</reference>
<gene>
    <name evidence="1" type="ORF">MRATA1EN3_LOCUS10681</name>
</gene>
<sequence length="91" mass="10174">MLPPLPFRTEWQVLEAREAAVRRGPQLTEQVLQSGRQRAPASAGWRERRGPPSKNINTDKYNTVNITQAKNLDEGSFQGLLNCNPDVTAES</sequence>
<evidence type="ECO:0000313" key="1">
    <source>
        <dbReference type="EMBL" id="CAI9699468.1"/>
    </source>
</evidence>
<dbReference type="EMBL" id="OX596086">
    <property type="protein sequence ID" value="CAI9699468.1"/>
    <property type="molecule type" value="Genomic_DNA"/>
</dbReference>
<proteinExistence type="predicted"/>
<dbReference type="Proteomes" id="UP001162501">
    <property type="component" value="Chromosome 2"/>
</dbReference>
<evidence type="ECO:0000313" key="2">
    <source>
        <dbReference type="Proteomes" id="UP001162501"/>
    </source>
</evidence>
<protein>
    <submittedName>
        <fullName evidence="1">Uncharacterized protein</fullName>
    </submittedName>
</protein>